<organism evidence="7">
    <name type="scientific">uncultured Caudovirales phage</name>
    <dbReference type="NCBI Taxonomy" id="2100421"/>
    <lineage>
        <taxon>Viruses</taxon>
        <taxon>Duplodnaviria</taxon>
        <taxon>Heunggongvirae</taxon>
        <taxon>Uroviricota</taxon>
        <taxon>Caudoviricetes</taxon>
        <taxon>Peduoviridae</taxon>
        <taxon>Maltschvirus</taxon>
        <taxon>Maltschvirus maltsch</taxon>
    </lineage>
</organism>
<gene>
    <name evidence="7" type="ORF">UFOVP495_26</name>
</gene>
<evidence type="ECO:0000256" key="2">
    <source>
        <dbReference type="ARBA" id="ARBA00022670"/>
    </source>
</evidence>
<dbReference type="EMBL" id="LR796465">
    <property type="protein sequence ID" value="CAB4146534.1"/>
    <property type="molecule type" value="Genomic_DNA"/>
</dbReference>
<dbReference type="InterPro" id="IPR006433">
    <property type="entry name" value="Prohead_protease"/>
</dbReference>
<proteinExistence type="predicted"/>
<evidence type="ECO:0000256" key="4">
    <source>
        <dbReference type="ARBA" id="ARBA00022950"/>
    </source>
</evidence>
<dbReference type="GO" id="GO:0046797">
    <property type="term" value="P:viral procapsid maturation"/>
    <property type="evidence" value="ECO:0007669"/>
    <property type="project" value="UniProtKB-KW"/>
</dbReference>
<dbReference type="SUPFAM" id="SSF50789">
    <property type="entry name" value="Herpes virus serine proteinase, assemblin"/>
    <property type="match status" value="1"/>
</dbReference>
<dbReference type="GO" id="GO:0008233">
    <property type="term" value="F:peptidase activity"/>
    <property type="evidence" value="ECO:0007669"/>
    <property type="project" value="UniProtKB-KW"/>
</dbReference>
<evidence type="ECO:0000259" key="6">
    <source>
        <dbReference type="Pfam" id="PF04586"/>
    </source>
</evidence>
<feature type="domain" description="Prohead serine protease" evidence="6">
    <location>
        <begin position="9"/>
        <end position="145"/>
    </location>
</feature>
<dbReference type="GO" id="GO:0006508">
    <property type="term" value="P:proteolysis"/>
    <property type="evidence" value="ECO:0007669"/>
    <property type="project" value="UniProtKB-KW"/>
</dbReference>
<keyword evidence="2 7" id="KW-0645">Protease</keyword>
<dbReference type="InterPro" id="IPR054613">
    <property type="entry name" value="Peptidase_S78_dom"/>
</dbReference>
<dbReference type="NCBIfam" id="TIGR01543">
    <property type="entry name" value="proheadase_HK97"/>
    <property type="match status" value="1"/>
</dbReference>
<dbReference type="Pfam" id="PF04586">
    <property type="entry name" value="Peptidase_S78"/>
    <property type="match status" value="1"/>
</dbReference>
<keyword evidence="1" id="KW-1188">Viral release from host cell</keyword>
<protein>
    <submittedName>
        <fullName evidence="7">COG3740 Phage head maturation protease</fullName>
    </submittedName>
</protein>
<evidence type="ECO:0000313" key="7">
    <source>
        <dbReference type="EMBL" id="CAB4146534.1"/>
    </source>
</evidence>
<name>A0A6J5MIQ3_9CAUD</name>
<keyword evidence="4" id="KW-0118">Viral capsid assembly</keyword>
<reference evidence="7" key="1">
    <citation type="submission" date="2020-04" db="EMBL/GenBank/DDBJ databases">
        <authorList>
            <person name="Chiriac C."/>
            <person name="Salcher M."/>
            <person name="Ghai R."/>
            <person name="Kavagutti S V."/>
        </authorList>
    </citation>
    <scope>NUCLEOTIDE SEQUENCE</scope>
</reference>
<keyword evidence="3" id="KW-0378">Hydrolase</keyword>
<accession>A0A6J5MIQ3</accession>
<evidence type="ECO:0000256" key="3">
    <source>
        <dbReference type="ARBA" id="ARBA00022801"/>
    </source>
</evidence>
<evidence type="ECO:0000256" key="5">
    <source>
        <dbReference type="ARBA" id="ARBA00023045"/>
    </source>
</evidence>
<sequence length="174" mass="20229">MNFESIDKKENKYLFSGYASLFNNIDHQNDVIIKDAFEKEGLNGLYPLLWQHDKTKPIGKIIKIFEDKNGLYVTCEINLELSLGKEVSIMIDDKIMNYLSIGYTPLEYDYSSSTSSMERIRTIRRIKLWEVSVVTFPANQSAKIFQQKGNVNPKFDENLLKIQKLSYLAKEKNE</sequence>
<evidence type="ECO:0000256" key="1">
    <source>
        <dbReference type="ARBA" id="ARBA00022612"/>
    </source>
</evidence>
<keyword evidence="5" id="KW-1273">Viral capsid maturation</keyword>